<dbReference type="EMBL" id="JAMZIH010003175">
    <property type="protein sequence ID" value="KAJ1676998.1"/>
    <property type="molecule type" value="Genomic_DNA"/>
</dbReference>
<organism evidence="1 2">
    <name type="scientific">Spiromyces aspiralis</name>
    <dbReference type="NCBI Taxonomy" id="68401"/>
    <lineage>
        <taxon>Eukaryota</taxon>
        <taxon>Fungi</taxon>
        <taxon>Fungi incertae sedis</taxon>
        <taxon>Zoopagomycota</taxon>
        <taxon>Kickxellomycotina</taxon>
        <taxon>Kickxellomycetes</taxon>
        <taxon>Kickxellales</taxon>
        <taxon>Kickxellaceae</taxon>
        <taxon>Spiromyces</taxon>
    </lineage>
</organism>
<keyword evidence="2" id="KW-1185">Reference proteome</keyword>
<sequence length="115" mass="13038">VVDDIESLLYVLIYFVAKDRSARKKAAAFIEADYMHTWASLGDLEEPCLGFLLAFARRLFIDKGKGTSIVDRVLDYEKDPRELYDLAYWLGNDSRQATSPDSAVALGDHKHSRPK</sequence>
<proteinExistence type="predicted"/>
<feature type="non-terminal residue" evidence="1">
    <location>
        <position position="1"/>
    </location>
</feature>
<protein>
    <submittedName>
        <fullName evidence="1">Uncharacterized protein</fullName>
    </submittedName>
</protein>
<comment type="caution">
    <text evidence="1">The sequence shown here is derived from an EMBL/GenBank/DDBJ whole genome shotgun (WGS) entry which is preliminary data.</text>
</comment>
<accession>A0ACC1HMK8</accession>
<gene>
    <name evidence="1" type="ORF">EV182_007088</name>
</gene>
<reference evidence="1" key="1">
    <citation type="submission" date="2022-06" db="EMBL/GenBank/DDBJ databases">
        <title>Phylogenomic reconstructions and comparative analyses of Kickxellomycotina fungi.</title>
        <authorList>
            <person name="Reynolds N.K."/>
            <person name="Stajich J.E."/>
            <person name="Barry K."/>
            <person name="Grigoriev I.V."/>
            <person name="Crous P."/>
            <person name="Smith M.E."/>
        </authorList>
    </citation>
    <scope>NUCLEOTIDE SEQUENCE</scope>
    <source>
        <strain evidence="1">RSA 2271</strain>
    </source>
</reference>
<name>A0ACC1HMK8_9FUNG</name>
<evidence type="ECO:0000313" key="1">
    <source>
        <dbReference type="EMBL" id="KAJ1676998.1"/>
    </source>
</evidence>
<dbReference type="Proteomes" id="UP001145114">
    <property type="component" value="Unassembled WGS sequence"/>
</dbReference>
<evidence type="ECO:0000313" key="2">
    <source>
        <dbReference type="Proteomes" id="UP001145114"/>
    </source>
</evidence>